<evidence type="ECO:0000256" key="7">
    <source>
        <dbReference type="ARBA" id="ARBA00022777"/>
    </source>
</evidence>
<evidence type="ECO:0000259" key="13">
    <source>
        <dbReference type="PROSITE" id="PS50146"/>
    </source>
</evidence>
<dbReference type="GO" id="GO:0004143">
    <property type="term" value="F:ATP-dependent diacylglycerol kinase activity"/>
    <property type="evidence" value="ECO:0007669"/>
    <property type="project" value="UniProtKB-EC"/>
</dbReference>
<keyword evidence="8" id="KW-0067">ATP-binding</keyword>
<keyword evidence="15" id="KW-1185">Reference proteome</keyword>
<dbReference type="Gene3D" id="3.40.50.10330">
    <property type="entry name" value="Probable inorganic polyphosphate/atp-NAD kinase, domain 1"/>
    <property type="match status" value="1"/>
</dbReference>
<keyword evidence="4 14" id="KW-0808">Transferase</keyword>
<dbReference type="RefSeq" id="WP_068747692.1">
    <property type="nucleotide sequence ID" value="NZ_LOHZ01000022.1"/>
</dbReference>
<comment type="cofactor">
    <cofactor evidence="1">
        <name>Mg(2+)</name>
        <dbReference type="ChEBI" id="CHEBI:18420"/>
    </cofactor>
</comment>
<evidence type="ECO:0000256" key="12">
    <source>
        <dbReference type="ARBA" id="ARBA00023264"/>
    </source>
</evidence>
<dbReference type="NCBIfam" id="TIGR00147">
    <property type="entry name" value="YegS/Rv2252/BmrU family lipid kinase"/>
    <property type="match status" value="1"/>
</dbReference>
<dbReference type="GO" id="GO:0008654">
    <property type="term" value="P:phospholipid biosynthetic process"/>
    <property type="evidence" value="ECO:0007669"/>
    <property type="project" value="UniProtKB-KW"/>
</dbReference>
<evidence type="ECO:0000313" key="14">
    <source>
        <dbReference type="EMBL" id="KYO67231.1"/>
    </source>
</evidence>
<dbReference type="PANTHER" id="PTHR12358">
    <property type="entry name" value="SPHINGOSINE KINASE"/>
    <property type="match status" value="1"/>
</dbReference>
<evidence type="ECO:0000256" key="8">
    <source>
        <dbReference type="ARBA" id="ARBA00022840"/>
    </source>
</evidence>
<dbReference type="PATRIC" id="fig|520767.4.peg.530"/>
<keyword evidence="3" id="KW-0444">Lipid biosynthesis</keyword>
<keyword evidence="11" id="KW-0594">Phospholipid biosynthesis</keyword>
<gene>
    <name evidence="14" type="primary">dagK</name>
    <name evidence="14" type="ORF">ATZ99_05170</name>
</gene>
<dbReference type="Proteomes" id="UP000075737">
    <property type="component" value="Unassembled WGS sequence"/>
</dbReference>
<evidence type="ECO:0000256" key="10">
    <source>
        <dbReference type="ARBA" id="ARBA00023098"/>
    </source>
</evidence>
<evidence type="ECO:0000256" key="6">
    <source>
        <dbReference type="ARBA" id="ARBA00022741"/>
    </source>
</evidence>
<comment type="caution">
    <text evidence="14">The sequence shown here is derived from an EMBL/GenBank/DDBJ whole genome shotgun (WGS) entry which is preliminary data.</text>
</comment>
<organism evidence="14 15">
    <name type="scientific">Thermovenabulum gondwanense</name>
    <dbReference type="NCBI Taxonomy" id="520767"/>
    <lineage>
        <taxon>Bacteria</taxon>
        <taxon>Bacillati</taxon>
        <taxon>Bacillota</taxon>
        <taxon>Clostridia</taxon>
        <taxon>Thermosediminibacterales</taxon>
        <taxon>Thermosediminibacteraceae</taxon>
        <taxon>Thermovenabulum</taxon>
    </lineage>
</organism>
<evidence type="ECO:0000313" key="15">
    <source>
        <dbReference type="Proteomes" id="UP000075737"/>
    </source>
</evidence>
<proteinExistence type="inferred from homology"/>
<dbReference type="GO" id="GO:0046872">
    <property type="term" value="F:metal ion binding"/>
    <property type="evidence" value="ECO:0007669"/>
    <property type="project" value="UniProtKB-KW"/>
</dbReference>
<name>A0A161PVU2_9FIRM</name>
<dbReference type="PANTHER" id="PTHR12358:SF106">
    <property type="entry name" value="LIPID KINASE YEGS"/>
    <property type="match status" value="1"/>
</dbReference>
<dbReference type="InterPro" id="IPR050187">
    <property type="entry name" value="Lipid_Phosphate_FormReg"/>
</dbReference>
<keyword evidence="9" id="KW-0460">Magnesium</keyword>
<evidence type="ECO:0000256" key="9">
    <source>
        <dbReference type="ARBA" id="ARBA00022842"/>
    </source>
</evidence>
<evidence type="ECO:0000256" key="4">
    <source>
        <dbReference type="ARBA" id="ARBA00022679"/>
    </source>
</evidence>
<keyword evidence="12" id="KW-1208">Phospholipid metabolism</keyword>
<evidence type="ECO:0000256" key="5">
    <source>
        <dbReference type="ARBA" id="ARBA00022723"/>
    </source>
</evidence>
<evidence type="ECO:0000256" key="2">
    <source>
        <dbReference type="ARBA" id="ARBA00005983"/>
    </source>
</evidence>
<dbReference type="EMBL" id="LOHZ01000022">
    <property type="protein sequence ID" value="KYO67231.1"/>
    <property type="molecule type" value="Genomic_DNA"/>
</dbReference>
<dbReference type="SMART" id="SM00046">
    <property type="entry name" value="DAGKc"/>
    <property type="match status" value="1"/>
</dbReference>
<dbReference type="OrthoDB" id="9786026at2"/>
<accession>A0A161PVU2</accession>
<dbReference type="AlphaFoldDB" id="A0A161PVU2"/>
<protein>
    <submittedName>
        <fullName evidence="14">Diacylglycerol kinase</fullName>
        <ecNumber evidence="14">2.7.1.107</ecNumber>
    </submittedName>
</protein>
<dbReference type="InterPro" id="IPR045540">
    <property type="entry name" value="YegS/DAGK_C"/>
</dbReference>
<keyword evidence="10" id="KW-0443">Lipid metabolism</keyword>
<sequence>MSVFFVINPVAGRGRAKGVWSKIQKKIDIKYNYCFTSRAGEATYLAQKAWEQGFNTIVSVGGDGTIREIVKSLAGKEVKLGIIPAGTGNDFARTVGIPEDIEKSLDLIKRGNTRKVDVISCNGEILINAAGAGLDAFVADCVNNEVKFLKGSAAYIFAVIKTLLRFKPQEVEIILDGKVLKKRVWLVTVSNGRYYGGGMMICPTAQPDDGYLDVSIVNEVGKLEILRFLPKVFTGRHTTHRSYETIRGKKVTIKSRSPILVHTDGDIIGVTPKTFELWPGAINIIS</sequence>
<reference evidence="14 15" key="1">
    <citation type="submission" date="2015-12" db="EMBL/GenBank/DDBJ databases">
        <title>Draft genome of Thermovenabulum gondwanense isolated from a red thermophilic microbial mat colonisisng an outflow channel of a bore well.</title>
        <authorList>
            <person name="Patel B.K."/>
        </authorList>
    </citation>
    <scope>NUCLEOTIDE SEQUENCE [LARGE SCALE GENOMIC DNA]</scope>
    <source>
        <strain evidence="14 15">R270</strain>
    </source>
</reference>
<dbReference type="GO" id="GO:0005524">
    <property type="term" value="F:ATP binding"/>
    <property type="evidence" value="ECO:0007669"/>
    <property type="project" value="UniProtKB-KW"/>
</dbReference>
<feature type="domain" description="DAGKc" evidence="13">
    <location>
        <begin position="1"/>
        <end position="125"/>
    </location>
</feature>
<dbReference type="Gene3D" id="2.60.200.40">
    <property type="match status" value="1"/>
</dbReference>
<dbReference type="SUPFAM" id="SSF111331">
    <property type="entry name" value="NAD kinase/diacylglycerol kinase-like"/>
    <property type="match status" value="1"/>
</dbReference>
<dbReference type="Pfam" id="PF00781">
    <property type="entry name" value="DAGK_cat"/>
    <property type="match status" value="1"/>
</dbReference>
<dbReference type="InterPro" id="IPR005218">
    <property type="entry name" value="Diacylglycerol/lipid_kinase"/>
</dbReference>
<keyword evidence="7 14" id="KW-0418">Kinase</keyword>
<evidence type="ECO:0000256" key="11">
    <source>
        <dbReference type="ARBA" id="ARBA00023209"/>
    </source>
</evidence>
<dbReference type="GO" id="GO:0005886">
    <property type="term" value="C:plasma membrane"/>
    <property type="evidence" value="ECO:0007669"/>
    <property type="project" value="TreeGrafter"/>
</dbReference>
<dbReference type="InterPro" id="IPR016064">
    <property type="entry name" value="NAD/diacylglycerol_kinase_sf"/>
</dbReference>
<dbReference type="Pfam" id="PF19279">
    <property type="entry name" value="YegS_C"/>
    <property type="match status" value="1"/>
</dbReference>
<dbReference type="InterPro" id="IPR001206">
    <property type="entry name" value="Diacylglycerol_kinase_cat_dom"/>
</dbReference>
<keyword evidence="5" id="KW-0479">Metal-binding</keyword>
<comment type="similarity">
    <text evidence="2">Belongs to the diacylglycerol/lipid kinase family.</text>
</comment>
<evidence type="ECO:0000256" key="3">
    <source>
        <dbReference type="ARBA" id="ARBA00022516"/>
    </source>
</evidence>
<dbReference type="PROSITE" id="PS50146">
    <property type="entry name" value="DAGK"/>
    <property type="match status" value="1"/>
</dbReference>
<keyword evidence="6" id="KW-0547">Nucleotide-binding</keyword>
<dbReference type="STRING" id="520767.ATZ99_05170"/>
<dbReference type="InterPro" id="IPR017438">
    <property type="entry name" value="ATP-NAD_kinase_N"/>
</dbReference>
<dbReference type="EC" id="2.7.1.107" evidence="14"/>
<evidence type="ECO:0000256" key="1">
    <source>
        <dbReference type="ARBA" id="ARBA00001946"/>
    </source>
</evidence>